<organism evidence="7 8">
    <name type="scientific">Paracidobacterium acidisoli</name>
    <dbReference type="NCBI Taxonomy" id="2303751"/>
    <lineage>
        <taxon>Bacteria</taxon>
        <taxon>Pseudomonadati</taxon>
        <taxon>Acidobacteriota</taxon>
        <taxon>Terriglobia</taxon>
        <taxon>Terriglobales</taxon>
        <taxon>Acidobacteriaceae</taxon>
        <taxon>Paracidobacterium</taxon>
    </lineage>
</organism>
<gene>
    <name evidence="7" type="ORF">D0Y96_02225</name>
</gene>
<dbReference type="PANTHER" id="PTHR36985:SF1">
    <property type="entry name" value="TRANSLOCATION AND ASSEMBLY MODULE SUBUNIT TAMB"/>
    <property type="match status" value="1"/>
</dbReference>
<evidence type="ECO:0000313" key="8">
    <source>
        <dbReference type="Proteomes" id="UP000264702"/>
    </source>
</evidence>
<comment type="subcellular location">
    <subcellularLocation>
        <location evidence="1">Membrane</location>
        <topology evidence="1">Single-pass membrane protein</topology>
    </subcellularLocation>
</comment>
<dbReference type="InterPro" id="IPR007452">
    <property type="entry name" value="TamB_C"/>
</dbReference>
<keyword evidence="4 5" id="KW-0472">Membrane</keyword>
<keyword evidence="2 5" id="KW-0812">Transmembrane</keyword>
<keyword evidence="3 5" id="KW-1133">Transmembrane helix</keyword>
<sequence length="1368" mass="145881">MSTRPDSPGAADAVTRSPWRHVWRVCLVIALIIVAVIGAALWYASTPAFEGRIRHAVVAKLEQTTGGWVQLEGFRWNLLHLEFEADNLTIHGLEGFNEVPYAHIDRLFVRVKIISFFRAEIGLNSLEADHPVFHLIVYPDGSTNQPHPAHPAESNGSAIDELFRLAIDRTEVRNGILLLNQQAIPFNLSANNLGAVVTWSPLTDHYLGTIEAEDITTQRGRQPAVHSRLDVQADLSRNAAKLNSLRLQSGSSLLTVSGTLHDFAHPQWEMQAAGTVDIREVAALTEVPGLGEGVAQLKIQGHGDKSTWSIDGNAGVTNASYRTSDVHASGAQVQTDLHFTQDELSLPHLRVVLAGGGAVQGELHLLQWDSSTEQQGLIKVKVLRMPLTTILSAVAPAGYRDLGFDAAATGDAGAQWKGDASSLVVTAAVSLNPLHPQRETAQSPLYGTVNAQYQQRTGKVNIRELAVQTAASRVNIAGVLGVYPLEAASEVRVQLETSNLGEFDKTLTDLGVSANGKQGIKVVPAELHGSAQFEGTFSGSLAEPDIQGKVHATDFNAVLPVLKKSADAEKAEAAEPVSEEAPTLHFDELTAEGEYSPDQITVQSAILLRGSSKITVSGELASHHVGRRLTTWDEHSHLQAEVQVQNAAAGDLLHAAGENLPVSGTVSMEAHATGELDHLSGSGHLSVAGGAIYDEPYHSLNADLHIAGEEIDIGHLVFLQDGGKLTGGGGYNIASNSFQFATQGSGFDLAKMNRLKSAKYPISGVLAFNAHGNGTPQAPAVDATLHVTGINMAGAATGYIDADAHTQNRLLLLKMTAHLNSAVIEASGQTELYGDLETQAKLTVAQFDVDPILRAFNMNGIVGHSSIGATFNVHGPLQHPRQLDGDALISQFSVALENVPLQSDGPVHVRLTNGVAHLDPVHITGEDTNLHAQGSLGLFDEARALHGHANGSISMTLAQTLDTDLISSGRIDFNVNAAGTAADPSLTGQVKFTNVNISLEGYTNGLSRMNGVLAFDQDRLDFKDVTAYSGGGLIKVGGFLTYQHGLYGDLTATAHDVRIRYPQGVTSAADIKLRLQGTQSSMLLSGSATVTRFSISQQLDLAALSSATGTVSLPTNPDTPTNRIRLDIHITSAPSLDFQNSYAKLAGDVDLRIRGTIAQPSILGRVTITEGSATFAGTRYELQHGDIYFSNPIRIDPVIDLDAMAHVEDYDITIGLHGTASHPTPTFRSEPPLSEQDIFSLLAMGRTQEEQQIYSSEQQSAGVNSTADALLGGALNATVSSRIQKLFGGGSVKIDPTFVSGTGNATARITVEQQVSKNATLTYATNVNSTAEQLIQGEFRLTENLSVLAVRDESGVFSLIFKLHRRYR</sequence>
<dbReference type="GO" id="GO:0005886">
    <property type="term" value="C:plasma membrane"/>
    <property type="evidence" value="ECO:0007669"/>
    <property type="project" value="InterPro"/>
</dbReference>
<evidence type="ECO:0000256" key="4">
    <source>
        <dbReference type="ARBA" id="ARBA00023136"/>
    </source>
</evidence>
<evidence type="ECO:0000256" key="5">
    <source>
        <dbReference type="SAM" id="Phobius"/>
    </source>
</evidence>
<feature type="domain" description="Translocation and assembly module TamB C-terminal" evidence="6">
    <location>
        <begin position="1029"/>
        <end position="1362"/>
    </location>
</feature>
<dbReference type="GO" id="GO:0097347">
    <property type="term" value="C:TAM protein secretion complex"/>
    <property type="evidence" value="ECO:0007669"/>
    <property type="project" value="TreeGrafter"/>
</dbReference>
<dbReference type="RefSeq" id="WP_117297698.1">
    <property type="nucleotide sequence ID" value="NZ_QVQT02000001.1"/>
</dbReference>
<evidence type="ECO:0000256" key="2">
    <source>
        <dbReference type="ARBA" id="ARBA00022692"/>
    </source>
</evidence>
<feature type="transmembrane region" description="Helical" evidence="5">
    <location>
        <begin position="21"/>
        <end position="44"/>
    </location>
</feature>
<evidence type="ECO:0000256" key="3">
    <source>
        <dbReference type="ARBA" id="ARBA00022989"/>
    </source>
</evidence>
<evidence type="ECO:0000256" key="1">
    <source>
        <dbReference type="ARBA" id="ARBA00004167"/>
    </source>
</evidence>
<name>A0A372IU17_9BACT</name>
<keyword evidence="8" id="KW-1185">Reference proteome</keyword>
<evidence type="ECO:0000313" key="7">
    <source>
        <dbReference type="EMBL" id="RFU18404.1"/>
    </source>
</evidence>
<dbReference type="Proteomes" id="UP000264702">
    <property type="component" value="Unassembled WGS sequence"/>
</dbReference>
<dbReference type="PANTHER" id="PTHR36985">
    <property type="entry name" value="TRANSLOCATION AND ASSEMBLY MODULE SUBUNIT TAMB"/>
    <property type="match status" value="1"/>
</dbReference>
<accession>A0A372IU17</accession>
<reference evidence="7 8" key="1">
    <citation type="submission" date="2018-08" db="EMBL/GenBank/DDBJ databases">
        <title>Acidipila sp. 4G-K13, an acidobacterium isolated from forest soil.</title>
        <authorList>
            <person name="Gao Z.-H."/>
            <person name="Qiu L.-H."/>
        </authorList>
    </citation>
    <scope>NUCLEOTIDE SEQUENCE [LARGE SCALE GENOMIC DNA]</scope>
    <source>
        <strain evidence="7 8">4G-K13</strain>
    </source>
</reference>
<dbReference type="GO" id="GO:0009306">
    <property type="term" value="P:protein secretion"/>
    <property type="evidence" value="ECO:0007669"/>
    <property type="project" value="InterPro"/>
</dbReference>
<comment type="caution">
    <text evidence="7">The sequence shown here is derived from an EMBL/GenBank/DDBJ whole genome shotgun (WGS) entry which is preliminary data.</text>
</comment>
<proteinExistence type="predicted"/>
<protein>
    <submittedName>
        <fullName evidence="7">Translocation/assembly module TamB</fullName>
    </submittedName>
</protein>
<evidence type="ECO:0000259" key="6">
    <source>
        <dbReference type="Pfam" id="PF04357"/>
    </source>
</evidence>
<dbReference type="OrthoDB" id="98258at2"/>
<dbReference type="Pfam" id="PF04357">
    <property type="entry name" value="TamB"/>
    <property type="match status" value="1"/>
</dbReference>
<dbReference type="EMBL" id="QVQT01000001">
    <property type="protein sequence ID" value="RFU18404.1"/>
    <property type="molecule type" value="Genomic_DNA"/>
</dbReference>